<evidence type="ECO:0000256" key="3">
    <source>
        <dbReference type="ARBA" id="ARBA00023186"/>
    </source>
</evidence>
<name>A0A501WT10_9RHOB</name>
<dbReference type="EMBL" id="VFRP01000003">
    <property type="protein sequence ID" value="TPE52559.1"/>
    <property type="molecule type" value="Genomic_DNA"/>
</dbReference>
<comment type="similarity">
    <text evidence="1 4 6">Belongs to the GrpE family.</text>
</comment>
<comment type="subunit">
    <text evidence="4">Homodimer.</text>
</comment>
<dbReference type="PANTHER" id="PTHR21237">
    <property type="entry name" value="GRPE PROTEIN"/>
    <property type="match status" value="1"/>
</dbReference>
<dbReference type="PANTHER" id="PTHR21237:SF23">
    <property type="entry name" value="GRPE PROTEIN HOMOLOG, MITOCHONDRIAL"/>
    <property type="match status" value="1"/>
</dbReference>
<sequence>MAKDKNKHDLEEQFLDDPENLFDEDQDEPDAEEIEADEIAALRVEVAELKDRLLRSLAETENMRKRAERDRRDAEVYGATRLARDLLAVHDNFDRALGNVTDAVREAAPGLIEGIELTQRGLLSAFEKNKITKISPAAGDRFDPKLHQAMFEAPVPGTKAGDIIQVMGEGFMIGERLLRPAQVGVSSGGPAVQ</sequence>
<feature type="compositionally biased region" description="Acidic residues" evidence="7">
    <location>
        <begin position="12"/>
        <end position="34"/>
    </location>
</feature>
<evidence type="ECO:0000256" key="6">
    <source>
        <dbReference type="RuleBase" id="RU004478"/>
    </source>
</evidence>
<dbReference type="HAMAP" id="MF_01151">
    <property type="entry name" value="GrpE"/>
    <property type="match status" value="1"/>
</dbReference>
<feature type="compositionally biased region" description="Basic and acidic residues" evidence="7">
    <location>
        <begin position="1"/>
        <end position="11"/>
    </location>
</feature>
<evidence type="ECO:0000256" key="4">
    <source>
        <dbReference type="HAMAP-Rule" id="MF_01151"/>
    </source>
</evidence>
<dbReference type="SUPFAM" id="SSF51064">
    <property type="entry name" value="Head domain of nucleotide exchange factor GrpE"/>
    <property type="match status" value="1"/>
</dbReference>
<protein>
    <recommendedName>
        <fullName evidence="4 5">Protein GrpE</fullName>
    </recommendedName>
    <alternativeName>
        <fullName evidence="4">HSP-70 cofactor</fullName>
    </alternativeName>
</protein>
<proteinExistence type="inferred from homology"/>
<evidence type="ECO:0000256" key="7">
    <source>
        <dbReference type="SAM" id="MobiDB-lite"/>
    </source>
</evidence>
<dbReference type="Pfam" id="PF01025">
    <property type="entry name" value="GrpE"/>
    <property type="match status" value="1"/>
</dbReference>
<evidence type="ECO:0000256" key="5">
    <source>
        <dbReference type="RuleBase" id="RU000639"/>
    </source>
</evidence>
<evidence type="ECO:0000256" key="1">
    <source>
        <dbReference type="ARBA" id="ARBA00009054"/>
    </source>
</evidence>
<dbReference type="PRINTS" id="PR00773">
    <property type="entry name" value="GRPEPROTEIN"/>
</dbReference>
<dbReference type="CDD" id="cd00446">
    <property type="entry name" value="GrpE"/>
    <property type="match status" value="1"/>
</dbReference>
<dbReference type="GO" id="GO:0051087">
    <property type="term" value="F:protein-folding chaperone binding"/>
    <property type="evidence" value="ECO:0007669"/>
    <property type="project" value="InterPro"/>
</dbReference>
<dbReference type="RefSeq" id="WP_140453042.1">
    <property type="nucleotide sequence ID" value="NZ_VFRP01000003.1"/>
</dbReference>
<dbReference type="AlphaFoldDB" id="A0A501WT10"/>
<organism evidence="8 9">
    <name type="scientific">Amaricoccus solimangrovi</name>
    <dbReference type="NCBI Taxonomy" id="2589815"/>
    <lineage>
        <taxon>Bacteria</taxon>
        <taxon>Pseudomonadati</taxon>
        <taxon>Pseudomonadota</taxon>
        <taxon>Alphaproteobacteria</taxon>
        <taxon>Rhodobacterales</taxon>
        <taxon>Paracoccaceae</taxon>
        <taxon>Amaricoccus</taxon>
    </lineage>
</organism>
<dbReference type="Gene3D" id="3.90.20.20">
    <property type="match status" value="1"/>
</dbReference>
<evidence type="ECO:0000313" key="8">
    <source>
        <dbReference type="EMBL" id="TPE52559.1"/>
    </source>
</evidence>
<dbReference type="OrthoDB" id="9789811at2"/>
<keyword evidence="3 4" id="KW-0143">Chaperone</keyword>
<evidence type="ECO:0000313" key="9">
    <source>
        <dbReference type="Proteomes" id="UP000319255"/>
    </source>
</evidence>
<dbReference type="PROSITE" id="PS01071">
    <property type="entry name" value="GRPE"/>
    <property type="match status" value="1"/>
</dbReference>
<dbReference type="GO" id="GO:0006457">
    <property type="term" value="P:protein folding"/>
    <property type="evidence" value="ECO:0007669"/>
    <property type="project" value="InterPro"/>
</dbReference>
<dbReference type="GO" id="GO:0042803">
    <property type="term" value="F:protein homodimerization activity"/>
    <property type="evidence" value="ECO:0007669"/>
    <property type="project" value="InterPro"/>
</dbReference>
<gene>
    <name evidence="4 8" type="primary">grpE</name>
    <name evidence="8" type="ORF">FJM51_05105</name>
</gene>
<feature type="region of interest" description="Disordered" evidence="7">
    <location>
        <begin position="1"/>
        <end position="34"/>
    </location>
</feature>
<reference evidence="8 9" key="1">
    <citation type="submission" date="2019-06" db="EMBL/GenBank/DDBJ databases">
        <title>A novel bacterium of genus Amaricoccus, isolated from marine sediment.</title>
        <authorList>
            <person name="Huang H."/>
            <person name="Mo K."/>
            <person name="Hu Y."/>
        </authorList>
    </citation>
    <scope>NUCLEOTIDE SEQUENCE [LARGE SCALE GENOMIC DNA]</scope>
    <source>
        <strain evidence="8 9">HB172011</strain>
    </source>
</reference>
<dbReference type="GO" id="GO:0051082">
    <property type="term" value="F:unfolded protein binding"/>
    <property type="evidence" value="ECO:0007669"/>
    <property type="project" value="TreeGrafter"/>
</dbReference>
<evidence type="ECO:0000256" key="2">
    <source>
        <dbReference type="ARBA" id="ARBA00023016"/>
    </source>
</evidence>
<keyword evidence="2 4" id="KW-0346">Stress response</keyword>
<dbReference type="Proteomes" id="UP000319255">
    <property type="component" value="Unassembled WGS sequence"/>
</dbReference>
<keyword evidence="9" id="KW-1185">Reference proteome</keyword>
<comment type="caution">
    <text evidence="8">The sequence shown here is derived from an EMBL/GenBank/DDBJ whole genome shotgun (WGS) entry which is preliminary data.</text>
</comment>
<comment type="function">
    <text evidence="4 5">Participates actively in the response to hyperosmotic and heat shock by preventing the aggregation of stress-denatured proteins, in association with DnaK and GrpE. It is the nucleotide exchange factor for DnaK and may function as a thermosensor. Unfolded proteins bind initially to DnaJ; upon interaction with the DnaJ-bound protein, DnaK hydrolyzes its bound ATP, resulting in the formation of a stable complex. GrpE releases ADP from DnaK; ATP binding to DnaK triggers the release of the substrate protein, thus completing the reaction cycle. Several rounds of ATP-dependent interactions between DnaJ, DnaK and GrpE are required for fully efficient folding.</text>
</comment>
<dbReference type="InterPro" id="IPR013805">
    <property type="entry name" value="GrpE_CC"/>
</dbReference>
<comment type="subcellular location">
    <subcellularLocation>
        <location evidence="4">Cytoplasm</location>
    </subcellularLocation>
</comment>
<dbReference type="Gene3D" id="2.30.22.10">
    <property type="entry name" value="Head domain of nucleotide exchange factor GrpE"/>
    <property type="match status" value="1"/>
</dbReference>
<dbReference type="GO" id="GO:0000774">
    <property type="term" value="F:adenyl-nucleotide exchange factor activity"/>
    <property type="evidence" value="ECO:0007669"/>
    <property type="project" value="InterPro"/>
</dbReference>
<dbReference type="InterPro" id="IPR009012">
    <property type="entry name" value="GrpE_head"/>
</dbReference>
<dbReference type="GO" id="GO:0005737">
    <property type="term" value="C:cytoplasm"/>
    <property type="evidence" value="ECO:0007669"/>
    <property type="project" value="UniProtKB-SubCell"/>
</dbReference>
<dbReference type="InterPro" id="IPR000740">
    <property type="entry name" value="GrpE"/>
</dbReference>
<keyword evidence="4" id="KW-0963">Cytoplasm</keyword>
<dbReference type="SUPFAM" id="SSF58014">
    <property type="entry name" value="Coiled-coil domain of nucleotide exchange factor GrpE"/>
    <property type="match status" value="1"/>
</dbReference>
<accession>A0A501WT10</accession>